<sequence>MRSHWLPALLCTIAASALATGCANGSNARKQQAGAVSTTTSGSHAGGTHGGDLPGVTGSIAGPATSQTRERAEHKGPLSLETAVRKAVDWHPAVTETIGRLRQQTESVNEARAGYLPNLSWGLDSSYNTNRSDRYSPDLNFNVSQMLYDFGKVDNRVKIATAGIAGRKSQVLMAVDDLAREAAYSVIEIQRNRSLRGVARDQIKDTKAILELVKSRTDKGASTRSDLLQAEARVQAAEATLLEIEGQLSRWEAVLANLSGIAGRIDVSDTIPAWLSKACGAREMDWSRVPAVMQAAADREAAAAQIDLAKAEGLPTLSLDAGIGVDVTEMSSFDPDYSVGLRVTGSLYNGGATSARRNMAVQALGASQAAEARARVDILRNLTEASSQISSKESLRRSLSTRQSTMRQTRDLYRTQYVELGTRSLLDLLNADQELHAARFDISNIQYDLHRLNIDCTFNAGRMREAFALEGQTVQGISL</sequence>
<name>A0AAN2A6Z9_RHIRH</name>
<feature type="signal peptide" evidence="10">
    <location>
        <begin position="1"/>
        <end position="19"/>
    </location>
</feature>
<evidence type="ECO:0000256" key="7">
    <source>
        <dbReference type="ARBA" id="ARBA00023237"/>
    </source>
</evidence>
<evidence type="ECO:0000256" key="2">
    <source>
        <dbReference type="ARBA" id="ARBA00007613"/>
    </source>
</evidence>
<dbReference type="GO" id="GO:0015562">
    <property type="term" value="F:efflux transmembrane transporter activity"/>
    <property type="evidence" value="ECO:0007669"/>
    <property type="project" value="InterPro"/>
</dbReference>
<dbReference type="Gene3D" id="1.20.1600.10">
    <property type="entry name" value="Outer membrane efflux proteins (OEP)"/>
    <property type="match status" value="1"/>
</dbReference>
<dbReference type="InterPro" id="IPR010130">
    <property type="entry name" value="T1SS_OMP_TolC"/>
</dbReference>
<keyword evidence="7" id="KW-0998">Cell outer membrane</keyword>
<dbReference type="Proteomes" id="UP000528185">
    <property type="component" value="Unassembled WGS sequence"/>
</dbReference>
<evidence type="ECO:0000256" key="6">
    <source>
        <dbReference type="ARBA" id="ARBA00023136"/>
    </source>
</evidence>
<feature type="chain" id="PRO_5042947680" evidence="10">
    <location>
        <begin position="20"/>
        <end position="479"/>
    </location>
</feature>
<dbReference type="NCBIfam" id="TIGR01844">
    <property type="entry name" value="type_I_sec_TolC"/>
    <property type="match status" value="1"/>
</dbReference>
<dbReference type="PANTHER" id="PTHR30026:SF22">
    <property type="entry name" value="OUTER MEMBRANE EFFLUX PROTEIN"/>
    <property type="match status" value="1"/>
</dbReference>
<dbReference type="EMBL" id="CAICSX020000002">
    <property type="protein sequence ID" value="CAD0215784.1"/>
    <property type="molecule type" value="Genomic_DNA"/>
</dbReference>
<proteinExistence type="inferred from homology"/>
<dbReference type="PROSITE" id="PS51257">
    <property type="entry name" value="PROKAR_LIPOPROTEIN"/>
    <property type="match status" value="1"/>
</dbReference>
<keyword evidence="10" id="KW-0732">Signal</keyword>
<dbReference type="PANTHER" id="PTHR30026">
    <property type="entry name" value="OUTER MEMBRANE PROTEIN TOLC"/>
    <property type="match status" value="1"/>
</dbReference>
<dbReference type="InterPro" id="IPR003423">
    <property type="entry name" value="OMP_efflux"/>
</dbReference>
<comment type="subcellular location">
    <subcellularLocation>
        <location evidence="1">Cell outer membrane</location>
    </subcellularLocation>
</comment>
<feature type="compositionally biased region" description="Gly residues" evidence="9">
    <location>
        <begin position="44"/>
        <end position="53"/>
    </location>
</feature>
<keyword evidence="4" id="KW-1134">Transmembrane beta strand</keyword>
<dbReference type="GO" id="GO:1990281">
    <property type="term" value="C:efflux pump complex"/>
    <property type="evidence" value="ECO:0007669"/>
    <property type="project" value="TreeGrafter"/>
</dbReference>
<evidence type="ECO:0000256" key="8">
    <source>
        <dbReference type="SAM" id="Coils"/>
    </source>
</evidence>
<dbReference type="AlphaFoldDB" id="A0AAN2A6Z9"/>
<keyword evidence="6" id="KW-0472">Membrane</keyword>
<dbReference type="Pfam" id="PF02321">
    <property type="entry name" value="OEP"/>
    <property type="match status" value="2"/>
</dbReference>
<evidence type="ECO:0000256" key="1">
    <source>
        <dbReference type="ARBA" id="ARBA00004442"/>
    </source>
</evidence>
<reference evidence="11 12" key="1">
    <citation type="submission" date="2020-06" db="EMBL/GenBank/DDBJ databases">
        <authorList>
            <person name="De Coninck B."/>
            <person name="Ibrahim H."/>
        </authorList>
    </citation>
    <scope>NUCLEOTIDE SEQUENCE [LARGE SCALE GENOMIC DNA]</scope>
    <source>
        <strain evidence="11">Ag_rhizogenes_K599</strain>
    </source>
</reference>
<dbReference type="GO" id="GO:0015288">
    <property type="term" value="F:porin activity"/>
    <property type="evidence" value="ECO:0007669"/>
    <property type="project" value="TreeGrafter"/>
</dbReference>
<evidence type="ECO:0000256" key="9">
    <source>
        <dbReference type="SAM" id="MobiDB-lite"/>
    </source>
</evidence>
<dbReference type="SUPFAM" id="SSF56954">
    <property type="entry name" value="Outer membrane efflux proteins (OEP)"/>
    <property type="match status" value="1"/>
</dbReference>
<evidence type="ECO:0000256" key="4">
    <source>
        <dbReference type="ARBA" id="ARBA00022452"/>
    </source>
</evidence>
<feature type="compositionally biased region" description="Low complexity" evidence="9">
    <location>
        <begin position="33"/>
        <end position="43"/>
    </location>
</feature>
<evidence type="ECO:0000256" key="10">
    <source>
        <dbReference type="SAM" id="SignalP"/>
    </source>
</evidence>
<keyword evidence="3" id="KW-0813">Transport</keyword>
<feature type="region of interest" description="Disordered" evidence="9">
    <location>
        <begin position="33"/>
        <end position="76"/>
    </location>
</feature>
<evidence type="ECO:0000313" key="11">
    <source>
        <dbReference type="EMBL" id="CAD0215784.1"/>
    </source>
</evidence>
<dbReference type="InterPro" id="IPR051906">
    <property type="entry name" value="TolC-like"/>
</dbReference>
<accession>A0AAN2A6Z9</accession>
<comment type="caution">
    <text evidence="11">The sequence shown here is derived from an EMBL/GenBank/DDBJ whole genome shotgun (WGS) entry which is preliminary data.</text>
</comment>
<keyword evidence="8" id="KW-0175">Coiled coil</keyword>
<dbReference type="GO" id="GO:0009279">
    <property type="term" value="C:cell outer membrane"/>
    <property type="evidence" value="ECO:0007669"/>
    <property type="project" value="UniProtKB-SubCell"/>
</dbReference>
<evidence type="ECO:0000313" key="12">
    <source>
        <dbReference type="Proteomes" id="UP000528185"/>
    </source>
</evidence>
<gene>
    <name evidence="11" type="primary">bepC</name>
    <name evidence="11" type="ORF">AGRHK599_LOCUS4039</name>
</gene>
<comment type="similarity">
    <text evidence="2">Belongs to the outer membrane factor (OMF) (TC 1.B.17) family.</text>
</comment>
<keyword evidence="5" id="KW-0812">Transmembrane</keyword>
<evidence type="ECO:0000256" key="5">
    <source>
        <dbReference type="ARBA" id="ARBA00022692"/>
    </source>
</evidence>
<organism evidence="11 12">
    <name type="scientific">Rhizobium rhizogenes</name>
    <name type="common">Agrobacterium rhizogenes</name>
    <dbReference type="NCBI Taxonomy" id="359"/>
    <lineage>
        <taxon>Bacteria</taxon>
        <taxon>Pseudomonadati</taxon>
        <taxon>Pseudomonadota</taxon>
        <taxon>Alphaproteobacteria</taxon>
        <taxon>Hyphomicrobiales</taxon>
        <taxon>Rhizobiaceae</taxon>
        <taxon>Rhizobium/Agrobacterium group</taxon>
        <taxon>Rhizobium</taxon>
    </lineage>
</organism>
<evidence type="ECO:0000256" key="3">
    <source>
        <dbReference type="ARBA" id="ARBA00022448"/>
    </source>
</evidence>
<protein>
    <submittedName>
        <fullName evidence="11">Outer membrane efflux protein BepC</fullName>
    </submittedName>
</protein>
<feature type="coiled-coil region" evidence="8">
    <location>
        <begin position="227"/>
        <end position="254"/>
    </location>
</feature>